<accession>A0A803KNH4</accession>
<evidence type="ECO:0000256" key="3">
    <source>
        <dbReference type="PROSITE-ProRule" id="PRU00708"/>
    </source>
</evidence>
<dbReference type="PANTHER" id="PTHR47942">
    <property type="entry name" value="TETRATRICOPEPTIDE REPEAT (TPR)-LIKE SUPERFAMILY PROTEIN-RELATED"/>
    <property type="match status" value="1"/>
</dbReference>
<dbReference type="InterPro" id="IPR002885">
    <property type="entry name" value="PPR_rpt"/>
</dbReference>
<dbReference type="NCBIfam" id="TIGR00756">
    <property type="entry name" value="PPR"/>
    <property type="match status" value="8"/>
</dbReference>
<dbReference type="Pfam" id="PF12854">
    <property type="entry name" value="PPR_1"/>
    <property type="match status" value="2"/>
</dbReference>
<name>A0A803KNH4_CHEQI</name>
<reference evidence="4" key="1">
    <citation type="journal article" date="2017" name="Nature">
        <title>The genome of Chenopodium quinoa.</title>
        <authorList>
            <person name="Jarvis D.E."/>
            <person name="Ho Y.S."/>
            <person name="Lightfoot D.J."/>
            <person name="Schmoeckel S.M."/>
            <person name="Li B."/>
            <person name="Borm T.J.A."/>
            <person name="Ohyanagi H."/>
            <person name="Mineta K."/>
            <person name="Michell C.T."/>
            <person name="Saber N."/>
            <person name="Kharbatia N.M."/>
            <person name="Rupper R.R."/>
            <person name="Sharp A.R."/>
            <person name="Dally N."/>
            <person name="Boughton B.A."/>
            <person name="Woo Y.H."/>
            <person name="Gao G."/>
            <person name="Schijlen E.G.W.M."/>
            <person name="Guo X."/>
            <person name="Momin A.A."/>
            <person name="Negrao S."/>
            <person name="Al-Babili S."/>
            <person name="Gehring C."/>
            <person name="Roessner U."/>
            <person name="Jung C."/>
            <person name="Murphy K."/>
            <person name="Arold S.T."/>
            <person name="Gojobori T."/>
            <person name="van der Linden C.G."/>
            <person name="van Loo E.N."/>
            <person name="Jellen E.N."/>
            <person name="Maughan P.J."/>
            <person name="Tester M."/>
        </authorList>
    </citation>
    <scope>NUCLEOTIDE SEQUENCE [LARGE SCALE GENOMIC DNA]</scope>
    <source>
        <strain evidence="4">cv. PI 614886</strain>
    </source>
</reference>
<reference evidence="4" key="2">
    <citation type="submission" date="2021-03" db="UniProtKB">
        <authorList>
            <consortium name="EnsemblPlants"/>
        </authorList>
    </citation>
    <scope>IDENTIFICATION</scope>
</reference>
<dbReference type="FunFam" id="1.25.40.10:FF:000558">
    <property type="entry name" value="Pentatricopeptide repeat-containing protein At5g39710"/>
    <property type="match status" value="2"/>
</dbReference>
<feature type="repeat" description="PPR" evidence="3">
    <location>
        <begin position="179"/>
        <end position="209"/>
    </location>
</feature>
<feature type="repeat" description="PPR" evidence="3">
    <location>
        <begin position="428"/>
        <end position="462"/>
    </location>
</feature>
<feature type="repeat" description="PPR" evidence="3">
    <location>
        <begin position="463"/>
        <end position="497"/>
    </location>
</feature>
<feature type="repeat" description="PPR" evidence="3">
    <location>
        <begin position="253"/>
        <end position="287"/>
    </location>
</feature>
<dbReference type="PANTHER" id="PTHR47942:SF99">
    <property type="entry name" value="PENTACOTRIPEPTIDE-REPEAT REGION OF PRORP DOMAIN-CONTAINING PROTEIN"/>
    <property type="match status" value="1"/>
</dbReference>
<feature type="repeat" description="PPR" evidence="3">
    <location>
        <begin position="215"/>
        <end position="252"/>
    </location>
</feature>
<feature type="repeat" description="PPR" evidence="3">
    <location>
        <begin position="358"/>
        <end position="392"/>
    </location>
</feature>
<evidence type="ECO:0000313" key="5">
    <source>
        <dbReference type="Proteomes" id="UP000596660"/>
    </source>
</evidence>
<evidence type="ECO:0000256" key="2">
    <source>
        <dbReference type="ARBA" id="ARBA00022737"/>
    </source>
</evidence>
<protein>
    <submittedName>
        <fullName evidence="4">Uncharacterized protein</fullName>
    </submittedName>
</protein>
<feature type="repeat" description="PPR" evidence="3">
    <location>
        <begin position="288"/>
        <end position="322"/>
    </location>
</feature>
<dbReference type="Pfam" id="PF01535">
    <property type="entry name" value="PPR"/>
    <property type="match status" value="1"/>
</dbReference>
<sequence>MMISSKASAFFSNGGKSLSPSFLSHFRLFSSSQDRQLFLSSVTEQSELGFSDLKSPLFLYNQMINLRPLPSVVYFNQLFTAIVKLKRLNPHSTIISLFRQLELYGIKPNMHSVGILAYCYCHLGRVDFGFSLLAKRLKLGYPLNSVIFNTLINGYVHCNKLPQAAHLLNKIVKLGFQPDLIMYNTIVKGLCRIGDNASALAFLKKMQSGCHFKPGIVIYNTIIDSLCKDRPLQFRLWGQRVLAEMIESNIAPNLQTYSMLVDMFCKDGCVDQAQSIIKHMIERGVPPDIVTYNALLDGYCLRGQMEDAENLLDLMAENGCEPDRVSFNTMINGYCKSKNVDKALTIFHEMFRKGITPDVVSYTTLIDRLCKANRLPHARKLFEEMLAAGVTPNVVTYASLLDGLCKSALLDEAVKLLEEMEDNGVKPDVVIYNILMDNLCEAGQLEDAAKFFSDLVTKGLQPDIRTYNILIKGFCKKGLMNEAIQLLSKMEENSCLPDSITYNTVIKGFIQHTDFPNALYYRDIMVNKGFEADADTFSLFTDHMFRDDELLQKNIIDNLIVDDITEYERSEETAKIKEMQDLEIEKNENPRCTLAAHMQNIKQELRRQQGRTLQAQPGRSMFLRACTLPVRAGTGQKPWYLKKDPFFLLGSEEQATAAASVRAGVSASTAEESTEPQTPVVEPNVLSAEGELLLKTSVSISLALSTKVFI</sequence>
<evidence type="ECO:0000313" key="4">
    <source>
        <dbReference type="EnsemblPlants" id="AUR62000580-RA:cds"/>
    </source>
</evidence>
<dbReference type="PROSITE" id="PS51375">
    <property type="entry name" value="PPR"/>
    <property type="match status" value="11"/>
</dbReference>
<dbReference type="InterPro" id="IPR011990">
    <property type="entry name" value="TPR-like_helical_dom_sf"/>
</dbReference>
<dbReference type="SUPFAM" id="SSF48452">
    <property type="entry name" value="TPR-like"/>
    <property type="match status" value="1"/>
</dbReference>
<feature type="repeat" description="PPR" evidence="3">
    <location>
        <begin position="498"/>
        <end position="532"/>
    </location>
</feature>
<comment type="similarity">
    <text evidence="1">Belongs to the PPR family. P subfamily.</text>
</comment>
<feature type="repeat" description="PPR" evidence="3">
    <location>
        <begin position="144"/>
        <end position="178"/>
    </location>
</feature>
<dbReference type="AlphaFoldDB" id="A0A803KNH4"/>
<keyword evidence="5" id="KW-1185">Reference proteome</keyword>
<evidence type="ECO:0000256" key="1">
    <source>
        <dbReference type="ARBA" id="ARBA00007626"/>
    </source>
</evidence>
<dbReference type="Proteomes" id="UP000596660">
    <property type="component" value="Unplaced"/>
</dbReference>
<dbReference type="EnsemblPlants" id="AUR62000580-RA">
    <property type="protein sequence ID" value="AUR62000580-RA:cds"/>
    <property type="gene ID" value="AUR62000580"/>
</dbReference>
<dbReference type="OMA" id="HGMISEG"/>
<dbReference type="Gramene" id="AUR62000580-RA">
    <property type="protein sequence ID" value="AUR62000580-RA:cds"/>
    <property type="gene ID" value="AUR62000580"/>
</dbReference>
<organism evidence="4 5">
    <name type="scientific">Chenopodium quinoa</name>
    <name type="common">Quinoa</name>
    <dbReference type="NCBI Taxonomy" id="63459"/>
    <lineage>
        <taxon>Eukaryota</taxon>
        <taxon>Viridiplantae</taxon>
        <taxon>Streptophyta</taxon>
        <taxon>Embryophyta</taxon>
        <taxon>Tracheophyta</taxon>
        <taxon>Spermatophyta</taxon>
        <taxon>Magnoliopsida</taxon>
        <taxon>eudicotyledons</taxon>
        <taxon>Gunneridae</taxon>
        <taxon>Pentapetalae</taxon>
        <taxon>Caryophyllales</taxon>
        <taxon>Chenopodiaceae</taxon>
        <taxon>Chenopodioideae</taxon>
        <taxon>Atripliceae</taxon>
        <taxon>Chenopodium</taxon>
    </lineage>
</organism>
<proteinExistence type="inferred from homology"/>
<feature type="repeat" description="PPR" evidence="3">
    <location>
        <begin position="323"/>
        <end position="357"/>
    </location>
</feature>
<keyword evidence="2" id="KW-0677">Repeat</keyword>
<feature type="repeat" description="PPR" evidence="3">
    <location>
        <begin position="393"/>
        <end position="427"/>
    </location>
</feature>
<dbReference type="InterPro" id="IPR051222">
    <property type="entry name" value="PPR/CCM1_RNA-binding"/>
</dbReference>
<dbReference type="Pfam" id="PF13041">
    <property type="entry name" value="PPR_2"/>
    <property type="match status" value="4"/>
</dbReference>
<dbReference type="Gene3D" id="1.25.40.10">
    <property type="entry name" value="Tetratricopeptide repeat domain"/>
    <property type="match status" value="5"/>
</dbReference>